<protein>
    <submittedName>
        <fullName evidence="1">Uncharacterized protein</fullName>
    </submittedName>
</protein>
<organism evidence="1 2">
    <name type="scientific">Enterococcus hirae</name>
    <dbReference type="NCBI Taxonomy" id="1354"/>
    <lineage>
        <taxon>Bacteria</taxon>
        <taxon>Bacillati</taxon>
        <taxon>Bacillota</taxon>
        <taxon>Bacilli</taxon>
        <taxon>Lactobacillales</taxon>
        <taxon>Enterococcaceae</taxon>
        <taxon>Enterococcus</taxon>
    </lineage>
</organism>
<dbReference type="RefSeq" id="WP_096710414.1">
    <property type="nucleotide sequence ID" value="NZ_JBMOUR010000001.1"/>
</dbReference>
<sequence length="155" mass="18627">MKFTQIQKIHVNPNVSNVNRHNDYRTIQRIFEKSAYNYYVHLTDLFEREPLRYAEIENIIYEKYKIEGPSLLDALKREGKGFQRSELLCTNEDFRKSVISALFIECQKESRMEIIANYYKNGNDIVETTFPDFSRLIGENNRREKEAFEQREKKE</sequence>
<evidence type="ECO:0000313" key="1">
    <source>
        <dbReference type="EMBL" id="RBT69522.1"/>
    </source>
</evidence>
<accession>A0AB37IC00</accession>
<dbReference type="AlphaFoldDB" id="A0AB37IC00"/>
<gene>
    <name evidence="1" type="ORF">EB03_00568</name>
</gene>
<comment type="caution">
    <text evidence="1">The sequence shown here is derived from an EMBL/GenBank/DDBJ whole genome shotgun (WGS) entry which is preliminary data.</text>
</comment>
<dbReference type="EMBL" id="LESJ01000003">
    <property type="protein sequence ID" value="RBT69522.1"/>
    <property type="molecule type" value="Genomic_DNA"/>
</dbReference>
<dbReference type="Proteomes" id="UP000253498">
    <property type="component" value="Unassembled WGS sequence"/>
</dbReference>
<evidence type="ECO:0000313" key="2">
    <source>
        <dbReference type="Proteomes" id="UP000253498"/>
    </source>
</evidence>
<name>A0AB37IC00_ENTHR</name>
<reference evidence="1 2" key="1">
    <citation type="submission" date="2015-06" db="EMBL/GenBank/DDBJ databases">
        <title>The Genome Sequence of Enterococcus hirae 88EA1.</title>
        <authorList>
            <consortium name="The Broad Institute Genomics Platform"/>
            <consortium name="The Broad Institute Genome Sequencing Center for Infectious Disease"/>
            <person name="Earl A.M."/>
            <person name="Van Tyne D."/>
            <person name="Lebreton F."/>
            <person name="Saavedra J.T."/>
            <person name="Gilmore M.S."/>
            <person name="Manson McGuire A."/>
            <person name="Clock S."/>
            <person name="Crupain M."/>
            <person name="Rangan U."/>
            <person name="Young S."/>
            <person name="Abouelleil A."/>
            <person name="Cao P."/>
            <person name="Chapman S.B."/>
            <person name="Griggs A."/>
            <person name="Priest M."/>
            <person name="Shea T."/>
            <person name="Wortman J."/>
            <person name="Nusbaum C."/>
            <person name="Birren B."/>
        </authorList>
    </citation>
    <scope>NUCLEOTIDE SEQUENCE [LARGE SCALE GENOMIC DNA]</scope>
    <source>
        <strain evidence="1 2">88EA1</strain>
    </source>
</reference>
<proteinExistence type="predicted"/>